<accession>X0WWI1</accession>
<keyword evidence="1" id="KW-0472">Membrane</keyword>
<dbReference type="AlphaFoldDB" id="X0WWI1"/>
<evidence type="ECO:0000256" key="1">
    <source>
        <dbReference type="SAM" id="Phobius"/>
    </source>
</evidence>
<gene>
    <name evidence="2" type="ORF">S01H1_63369</name>
</gene>
<protein>
    <submittedName>
        <fullName evidence="2">Uncharacterized protein</fullName>
    </submittedName>
</protein>
<keyword evidence="1" id="KW-0812">Transmembrane</keyword>
<dbReference type="EMBL" id="BARS01041694">
    <property type="protein sequence ID" value="GAG35025.1"/>
    <property type="molecule type" value="Genomic_DNA"/>
</dbReference>
<name>X0WWI1_9ZZZZ</name>
<proteinExistence type="predicted"/>
<feature type="non-terminal residue" evidence="2">
    <location>
        <position position="57"/>
    </location>
</feature>
<evidence type="ECO:0000313" key="2">
    <source>
        <dbReference type="EMBL" id="GAG35025.1"/>
    </source>
</evidence>
<organism evidence="2">
    <name type="scientific">marine sediment metagenome</name>
    <dbReference type="NCBI Taxonomy" id="412755"/>
    <lineage>
        <taxon>unclassified sequences</taxon>
        <taxon>metagenomes</taxon>
        <taxon>ecological metagenomes</taxon>
    </lineage>
</organism>
<comment type="caution">
    <text evidence="2">The sequence shown here is derived from an EMBL/GenBank/DDBJ whole genome shotgun (WGS) entry which is preliminary data.</text>
</comment>
<keyword evidence="1" id="KW-1133">Transmembrane helix</keyword>
<sequence length="57" mass="6368">MKVTGSMFSLGVLMLSFILGVFVITQSVKIVDEMDYSEAGIPLWEGALEDVPERYRV</sequence>
<reference evidence="2" key="1">
    <citation type="journal article" date="2014" name="Front. Microbiol.">
        <title>High frequency of phylogenetically diverse reductive dehalogenase-homologous genes in deep subseafloor sedimentary metagenomes.</title>
        <authorList>
            <person name="Kawai M."/>
            <person name="Futagami T."/>
            <person name="Toyoda A."/>
            <person name="Takaki Y."/>
            <person name="Nishi S."/>
            <person name="Hori S."/>
            <person name="Arai W."/>
            <person name="Tsubouchi T."/>
            <person name="Morono Y."/>
            <person name="Uchiyama I."/>
            <person name="Ito T."/>
            <person name="Fujiyama A."/>
            <person name="Inagaki F."/>
            <person name="Takami H."/>
        </authorList>
    </citation>
    <scope>NUCLEOTIDE SEQUENCE</scope>
    <source>
        <strain evidence="2">Expedition CK06-06</strain>
    </source>
</reference>
<feature type="transmembrane region" description="Helical" evidence="1">
    <location>
        <begin position="6"/>
        <end position="24"/>
    </location>
</feature>